<keyword evidence="3" id="KW-0805">Transcription regulation</keyword>
<keyword evidence="7" id="KW-0539">Nucleus</keyword>
<dbReference type="InterPro" id="IPR039250">
    <property type="entry name" value="CREBL2/REPTOR-BP"/>
</dbReference>
<dbReference type="Gene3D" id="1.20.5.170">
    <property type="match status" value="1"/>
</dbReference>
<keyword evidence="4" id="KW-0238">DNA-binding</keyword>
<evidence type="ECO:0000256" key="5">
    <source>
        <dbReference type="ARBA" id="ARBA00023159"/>
    </source>
</evidence>
<keyword evidence="10" id="KW-1185">Reference proteome</keyword>
<dbReference type="GO" id="GO:0005634">
    <property type="term" value="C:nucleus"/>
    <property type="evidence" value="ECO:0007669"/>
    <property type="project" value="UniProtKB-SubCell"/>
</dbReference>
<dbReference type="EMBL" id="JWZT01001940">
    <property type="protein sequence ID" value="KII70891.1"/>
    <property type="molecule type" value="Genomic_DNA"/>
</dbReference>
<proteinExistence type="inferred from homology"/>
<keyword evidence="5" id="KW-0010">Activator</keyword>
<organism evidence="9 10">
    <name type="scientific">Thelohanellus kitauei</name>
    <name type="common">Myxosporean</name>
    <dbReference type="NCBI Taxonomy" id="669202"/>
    <lineage>
        <taxon>Eukaryota</taxon>
        <taxon>Metazoa</taxon>
        <taxon>Cnidaria</taxon>
        <taxon>Myxozoa</taxon>
        <taxon>Myxosporea</taxon>
        <taxon>Bivalvulida</taxon>
        <taxon>Platysporina</taxon>
        <taxon>Myxobolidae</taxon>
        <taxon>Thelohanellus</taxon>
    </lineage>
</organism>
<dbReference type="Pfam" id="PF00170">
    <property type="entry name" value="bZIP_1"/>
    <property type="match status" value="1"/>
</dbReference>
<dbReference type="InterPro" id="IPR004827">
    <property type="entry name" value="bZIP"/>
</dbReference>
<keyword evidence="6" id="KW-0804">Transcription</keyword>
<gene>
    <name evidence="9" type="ORF">RF11_04326</name>
</gene>
<sequence>MNKSDKIDSPESSPSKGFVKKIKYSNNQVYADTGRVYRSRQSARECRQRKKARYKKLDDAIMIKESENLEIIRKIERLQQFATLLDNGGTIPPNELETIRNDLHLLPNILRRYEPNNAQGS</sequence>
<reference evidence="9 10" key="1">
    <citation type="journal article" date="2014" name="Genome Biol. Evol.">
        <title>The genome of the myxosporean Thelohanellus kitauei shows adaptations to nutrient acquisition within its fish host.</title>
        <authorList>
            <person name="Yang Y."/>
            <person name="Xiong J."/>
            <person name="Zhou Z."/>
            <person name="Huo F."/>
            <person name="Miao W."/>
            <person name="Ran C."/>
            <person name="Liu Y."/>
            <person name="Zhang J."/>
            <person name="Feng J."/>
            <person name="Wang M."/>
            <person name="Wang M."/>
            <person name="Wang L."/>
            <person name="Yao B."/>
        </authorList>
    </citation>
    <scope>NUCLEOTIDE SEQUENCE [LARGE SCALE GENOMIC DNA]</scope>
    <source>
        <strain evidence="9">Wuqing</strain>
    </source>
</reference>
<dbReference type="GO" id="GO:0003700">
    <property type="term" value="F:DNA-binding transcription factor activity"/>
    <property type="evidence" value="ECO:0007669"/>
    <property type="project" value="InterPro"/>
</dbReference>
<protein>
    <submittedName>
        <fullName evidence="9">cAMP-responsive element-binding protein-like 2</fullName>
    </submittedName>
</protein>
<evidence type="ECO:0000256" key="1">
    <source>
        <dbReference type="ARBA" id="ARBA00004123"/>
    </source>
</evidence>
<evidence type="ECO:0000313" key="9">
    <source>
        <dbReference type="EMBL" id="KII70891.1"/>
    </source>
</evidence>
<dbReference type="OrthoDB" id="5984119at2759"/>
<comment type="subcellular location">
    <subcellularLocation>
        <location evidence="1">Nucleus</location>
    </subcellularLocation>
</comment>
<dbReference type="SUPFAM" id="SSF57959">
    <property type="entry name" value="Leucine zipper domain"/>
    <property type="match status" value="1"/>
</dbReference>
<evidence type="ECO:0000256" key="7">
    <source>
        <dbReference type="ARBA" id="ARBA00023242"/>
    </source>
</evidence>
<accession>A0A0C2MU86</accession>
<dbReference type="Proteomes" id="UP000031668">
    <property type="component" value="Unassembled WGS sequence"/>
</dbReference>
<evidence type="ECO:0000313" key="10">
    <source>
        <dbReference type="Proteomes" id="UP000031668"/>
    </source>
</evidence>
<comment type="caution">
    <text evidence="9">The sequence shown here is derived from an EMBL/GenBank/DDBJ whole genome shotgun (WGS) entry which is preliminary data.</text>
</comment>
<evidence type="ECO:0000256" key="2">
    <source>
        <dbReference type="ARBA" id="ARBA00009050"/>
    </source>
</evidence>
<evidence type="ECO:0000256" key="6">
    <source>
        <dbReference type="ARBA" id="ARBA00023163"/>
    </source>
</evidence>
<evidence type="ECO:0000256" key="4">
    <source>
        <dbReference type="ARBA" id="ARBA00023125"/>
    </source>
</evidence>
<evidence type="ECO:0000259" key="8">
    <source>
        <dbReference type="Pfam" id="PF00170"/>
    </source>
</evidence>
<feature type="domain" description="BZIP" evidence="8">
    <location>
        <begin position="36"/>
        <end position="80"/>
    </location>
</feature>
<dbReference type="PANTHER" id="PTHR21051">
    <property type="entry name" value="CAMP-RESPONSIVE ELEMENT-BINDING PROTEIN-LIKE 2"/>
    <property type="match status" value="1"/>
</dbReference>
<comment type="similarity">
    <text evidence="2">Belongs to the bZIP family. ATF subfamily.</text>
</comment>
<name>A0A0C2MU86_THEKT</name>
<dbReference type="PANTHER" id="PTHR21051:SF4">
    <property type="entry name" value="CAMP-RESPONSIVE ELEMENT-BINDING PROTEIN-LIKE 2"/>
    <property type="match status" value="1"/>
</dbReference>
<dbReference type="AlphaFoldDB" id="A0A0C2MU86"/>
<evidence type="ECO:0000256" key="3">
    <source>
        <dbReference type="ARBA" id="ARBA00023015"/>
    </source>
</evidence>
<dbReference type="GO" id="GO:0003677">
    <property type="term" value="F:DNA binding"/>
    <property type="evidence" value="ECO:0007669"/>
    <property type="project" value="UniProtKB-KW"/>
</dbReference>
<dbReference type="InterPro" id="IPR046347">
    <property type="entry name" value="bZIP_sf"/>
</dbReference>